<name>A0A4R4ITE3_PHOLU</name>
<gene>
    <name evidence="1" type="ORF">C5468_23185</name>
</gene>
<organism evidence="1 2">
    <name type="scientific">Photorhabdus luminescens subsp. mexicana</name>
    <dbReference type="NCBI Taxonomy" id="2100167"/>
    <lineage>
        <taxon>Bacteria</taxon>
        <taxon>Pseudomonadati</taxon>
        <taxon>Pseudomonadota</taxon>
        <taxon>Gammaproteobacteria</taxon>
        <taxon>Enterobacterales</taxon>
        <taxon>Morganellaceae</taxon>
        <taxon>Photorhabdus</taxon>
    </lineage>
</organism>
<evidence type="ECO:0000313" key="2">
    <source>
        <dbReference type="Proteomes" id="UP000295550"/>
    </source>
</evidence>
<accession>A0A4R4ITE3</accession>
<sequence length="70" mass="8113">MINKPIVYDFHADKPLREPFTDIKPQDIHIYLDEISDLANKRLNGVLKKGCFSRELMNNLSGRSIEIKNV</sequence>
<dbReference type="EMBL" id="PUJX01000043">
    <property type="protein sequence ID" value="TDB44070.1"/>
    <property type="molecule type" value="Genomic_DNA"/>
</dbReference>
<comment type="caution">
    <text evidence="1">The sequence shown here is derived from an EMBL/GenBank/DDBJ whole genome shotgun (WGS) entry which is preliminary data.</text>
</comment>
<dbReference type="RefSeq" id="WP_132348466.1">
    <property type="nucleotide sequence ID" value="NZ_CAWOLF010000043.1"/>
</dbReference>
<evidence type="ECO:0000313" key="1">
    <source>
        <dbReference type="EMBL" id="TDB44070.1"/>
    </source>
</evidence>
<reference evidence="1 2" key="1">
    <citation type="journal article" date="2019" name="Int. J. Syst. Evol. Microbiol.">
        <title>Photorhabdus khanii subsp. guanajuatensis subsp. nov., isolated from Heterorhabditis atacamensis, and Photorhabdus luminescens subsp. mexicana subsp. nov., isolated from Heterorhabditis mexicana entomopathogenic nematodes.</title>
        <authorList>
            <person name="Machado R.A.R."/>
            <person name="Bruno P."/>
            <person name="Arce C.C.M."/>
            <person name="Liechti N."/>
            <person name="Kohler A."/>
            <person name="Bernal J."/>
            <person name="Bruggmann R."/>
            <person name="Turlings T.C.J."/>
        </authorList>
    </citation>
    <scope>NUCLEOTIDE SEQUENCE [LARGE SCALE GENOMIC DNA]</scope>
    <source>
        <strain evidence="1 2">MEX47-22</strain>
    </source>
</reference>
<dbReference type="AlphaFoldDB" id="A0A4R4ITE3"/>
<protein>
    <submittedName>
        <fullName evidence="1">Uncharacterized protein</fullName>
    </submittedName>
</protein>
<dbReference type="Proteomes" id="UP000295550">
    <property type="component" value="Unassembled WGS sequence"/>
</dbReference>
<proteinExistence type="predicted"/>